<reference evidence="1 2" key="1">
    <citation type="journal article" date="2024" name="BMC Genomics">
        <title>De novo assembly and annotation of Popillia japonica's genome with initial clues to its potential as an invasive pest.</title>
        <authorList>
            <person name="Cucini C."/>
            <person name="Boschi S."/>
            <person name="Funari R."/>
            <person name="Cardaioli E."/>
            <person name="Iannotti N."/>
            <person name="Marturano G."/>
            <person name="Paoli F."/>
            <person name="Bruttini M."/>
            <person name="Carapelli A."/>
            <person name="Frati F."/>
            <person name="Nardi F."/>
        </authorList>
    </citation>
    <scope>NUCLEOTIDE SEQUENCE [LARGE SCALE GENOMIC DNA]</scope>
    <source>
        <strain evidence="1">DMR45628</strain>
    </source>
</reference>
<dbReference type="EMBL" id="JASPKY010000328">
    <property type="protein sequence ID" value="KAK9708484.1"/>
    <property type="molecule type" value="Genomic_DNA"/>
</dbReference>
<sequence>MHFVRQETGKVFLNYSPNGIIPICTLFGTRLISLRNFSTLYKEVPTDQECHNDEDEKEGDVLVPTNADSDTEQKLHEVEDVRSIESIQEDVRSIESIQDELIYIRTDGFTKWMPGPLTQIGALLGLIYSAGVGRANHVNTLDLWKADGIGIEAFGWTMGISRFKFLLSPIRFD</sequence>
<accession>A0AAW1JWF5</accession>
<organism evidence="1 2">
    <name type="scientific">Popillia japonica</name>
    <name type="common">Japanese beetle</name>
    <dbReference type="NCBI Taxonomy" id="7064"/>
    <lineage>
        <taxon>Eukaryota</taxon>
        <taxon>Metazoa</taxon>
        <taxon>Ecdysozoa</taxon>
        <taxon>Arthropoda</taxon>
        <taxon>Hexapoda</taxon>
        <taxon>Insecta</taxon>
        <taxon>Pterygota</taxon>
        <taxon>Neoptera</taxon>
        <taxon>Endopterygota</taxon>
        <taxon>Coleoptera</taxon>
        <taxon>Polyphaga</taxon>
        <taxon>Scarabaeiformia</taxon>
        <taxon>Scarabaeidae</taxon>
        <taxon>Rutelinae</taxon>
        <taxon>Popillia</taxon>
    </lineage>
</organism>
<dbReference type="AlphaFoldDB" id="A0AAW1JWF5"/>
<gene>
    <name evidence="1" type="ORF">QE152_g27176</name>
</gene>
<comment type="caution">
    <text evidence="1">The sequence shown here is derived from an EMBL/GenBank/DDBJ whole genome shotgun (WGS) entry which is preliminary data.</text>
</comment>
<protein>
    <submittedName>
        <fullName evidence="1">Uncharacterized protein</fullName>
    </submittedName>
</protein>
<keyword evidence="2" id="KW-1185">Reference proteome</keyword>
<name>A0AAW1JWF5_POPJA</name>
<proteinExistence type="predicted"/>
<evidence type="ECO:0000313" key="1">
    <source>
        <dbReference type="EMBL" id="KAK9708484.1"/>
    </source>
</evidence>
<dbReference type="Proteomes" id="UP001458880">
    <property type="component" value="Unassembled WGS sequence"/>
</dbReference>
<evidence type="ECO:0000313" key="2">
    <source>
        <dbReference type="Proteomes" id="UP001458880"/>
    </source>
</evidence>